<proteinExistence type="predicted"/>
<protein>
    <submittedName>
        <fullName evidence="3">Uncharacterized protein</fullName>
    </submittedName>
</protein>
<dbReference type="EMBL" id="KX243407">
    <property type="protein sequence ID" value="APO17022.1"/>
    <property type="molecule type" value="Genomic_DNA"/>
</dbReference>
<reference evidence="3" key="1">
    <citation type="journal article" date="2016" name="Sci. Rep.">
        <title>SXT/R391 integrative and conjugative elements in Proteus species reveal abundant genetic diversity and multidrug resistance.</title>
        <authorList>
            <person name="Li X."/>
            <person name="Du Y."/>
            <person name="Du P."/>
            <person name="Dai H."/>
            <person name="Fang Y."/>
            <person name="Li Z."/>
            <person name="Lv N."/>
            <person name="Zhu B."/>
            <person name="Kan B."/>
            <person name="Wang D."/>
        </authorList>
    </citation>
    <scope>NUCLEOTIDE SEQUENCE</scope>
    <source>
        <strain evidence="2">09MAS2407</strain>
        <strain evidence="3">09MAS2410</strain>
        <strain evidence="4">09MAS2416</strain>
    </source>
</reference>
<keyword evidence="1" id="KW-1133">Transmembrane helix</keyword>
<evidence type="ECO:0000313" key="2">
    <source>
        <dbReference type="EMBL" id="APO16843.1"/>
    </source>
</evidence>
<sequence length="40" mass="4606">MWGDRSPSSKPARLGQYCFCLLLLFLLLILLLLLVNAWVK</sequence>
<keyword evidence="1" id="KW-0472">Membrane</keyword>
<organism evidence="3">
    <name type="scientific">Proteus mirabilis</name>
    <dbReference type="NCBI Taxonomy" id="584"/>
    <lineage>
        <taxon>Bacteria</taxon>
        <taxon>Pseudomonadati</taxon>
        <taxon>Pseudomonadota</taxon>
        <taxon>Gammaproteobacteria</taxon>
        <taxon>Enterobacterales</taxon>
        <taxon>Morganellaceae</taxon>
        <taxon>Proteus</taxon>
    </lineage>
</organism>
<feature type="transmembrane region" description="Helical" evidence="1">
    <location>
        <begin position="14"/>
        <end position="39"/>
    </location>
</feature>
<dbReference type="EMBL" id="KX243406">
    <property type="protein sequence ID" value="APO16938.1"/>
    <property type="molecule type" value="Genomic_DNA"/>
</dbReference>
<evidence type="ECO:0000313" key="3">
    <source>
        <dbReference type="EMBL" id="APO16938.1"/>
    </source>
</evidence>
<dbReference type="AlphaFoldDB" id="A0A1L5JN92"/>
<dbReference type="EMBL" id="KX243405">
    <property type="protein sequence ID" value="APO16843.1"/>
    <property type="molecule type" value="Genomic_DNA"/>
</dbReference>
<evidence type="ECO:0000313" key="4">
    <source>
        <dbReference type="EMBL" id="APO17022.1"/>
    </source>
</evidence>
<accession>A0A1L5JN92</accession>
<evidence type="ECO:0000256" key="1">
    <source>
        <dbReference type="SAM" id="Phobius"/>
    </source>
</evidence>
<name>A0A1L5JN92_PROMI</name>
<keyword evidence="1" id="KW-0812">Transmembrane</keyword>